<keyword evidence="6" id="KW-1185">Reference proteome</keyword>
<name>A0A9P5CL69_CRYP1</name>
<dbReference type="AlphaFoldDB" id="A0A9P5CL69"/>
<dbReference type="PROSITE" id="PS50112">
    <property type="entry name" value="PAS"/>
    <property type="match status" value="1"/>
</dbReference>
<protein>
    <submittedName>
        <fullName evidence="5">Clock-controlled repressor of light regulated processes</fullName>
    </submittedName>
</protein>
<dbReference type="PANTHER" id="PTHR47429">
    <property type="entry name" value="PROTEIN TWIN LOV 1"/>
    <property type="match status" value="1"/>
</dbReference>
<dbReference type="GO" id="GO:0005634">
    <property type="term" value="C:nucleus"/>
    <property type="evidence" value="ECO:0007669"/>
    <property type="project" value="TreeGrafter"/>
</dbReference>
<dbReference type="InterPro" id="IPR035965">
    <property type="entry name" value="PAS-like_dom_sf"/>
</dbReference>
<feature type="domain" description="PAS" evidence="4">
    <location>
        <begin position="89"/>
        <end position="134"/>
    </location>
</feature>
<keyword evidence="1" id="KW-0285">Flavoprotein</keyword>
<dbReference type="GeneID" id="63832449"/>
<accession>A0A9P5CL69</accession>
<dbReference type="OrthoDB" id="447251at2759"/>
<evidence type="ECO:0000313" key="5">
    <source>
        <dbReference type="EMBL" id="KAF3761510.1"/>
    </source>
</evidence>
<evidence type="ECO:0000256" key="1">
    <source>
        <dbReference type="ARBA" id="ARBA00022630"/>
    </source>
</evidence>
<dbReference type="EMBL" id="MU032351">
    <property type="protein sequence ID" value="KAF3761510.1"/>
    <property type="molecule type" value="Genomic_DNA"/>
</dbReference>
<dbReference type="InterPro" id="IPR000014">
    <property type="entry name" value="PAS"/>
</dbReference>
<dbReference type="Pfam" id="PF13426">
    <property type="entry name" value="PAS_9"/>
    <property type="match status" value="1"/>
</dbReference>
<keyword evidence="2" id="KW-0288">FMN</keyword>
<proteinExistence type="predicted"/>
<evidence type="ECO:0000313" key="6">
    <source>
        <dbReference type="Proteomes" id="UP000803844"/>
    </source>
</evidence>
<evidence type="ECO:0000256" key="3">
    <source>
        <dbReference type="ARBA" id="ARBA00022991"/>
    </source>
</evidence>
<dbReference type="Proteomes" id="UP000803844">
    <property type="component" value="Unassembled WGS sequence"/>
</dbReference>
<dbReference type="SUPFAM" id="SSF55785">
    <property type="entry name" value="PYP-like sensor domain (PAS domain)"/>
    <property type="match status" value="1"/>
</dbReference>
<evidence type="ECO:0000259" key="4">
    <source>
        <dbReference type="PROSITE" id="PS50112"/>
    </source>
</evidence>
<gene>
    <name evidence="5" type="primary">vvd1</name>
    <name evidence="5" type="ORF">M406DRAFT_108798</name>
</gene>
<sequence length="197" mass="22194">MNTWEKCALDYQFTDKKPKDVQVSQYNQTKQNDAADPLIYPGIYCPSGLDLMGVLFRIYARPNPQVNLGAIDCSVSLIVCDLALPDYPIVYASDSFLEMTGWRMDEIKGRNSRFLQAPDGKVAAHSTRKYVDKKTVRGMREAIKANKEHRTTITNFTKAGKPFVNILTLIPITWDGPEYRYSVGFQCDKATLGARAV</sequence>
<reference evidence="5" key="1">
    <citation type="journal article" date="2020" name="Phytopathology">
        <title>Genome sequence of the chestnut blight fungus Cryphonectria parasitica EP155: A fundamental resource for an archetypical invasive plant pathogen.</title>
        <authorList>
            <person name="Crouch J.A."/>
            <person name="Dawe A."/>
            <person name="Aerts A."/>
            <person name="Barry K."/>
            <person name="Churchill A.C.L."/>
            <person name="Grimwood J."/>
            <person name="Hillman B."/>
            <person name="Milgroom M.G."/>
            <person name="Pangilinan J."/>
            <person name="Smith M."/>
            <person name="Salamov A."/>
            <person name="Schmutz J."/>
            <person name="Yadav J."/>
            <person name="Grigoriev I.V."/>
            <person name="Nuss D."/>
        </authorList>
    </citation>
    <scope>NUCLEOTIDE SEQUENCE</scope>
    <source>
        <strain evidence="5">EP155</strain>
    </source>
</reference>
<organism evidence="5 6">
    <name type="scientific">Cryphonectria parasitica (strain ATCC 38755 / EP155)</name>
    <dbReference type="NCBI Taxonomy" id="660469"/>
    <lineage>
        <taxon>Eukaryota</taxon>
        <taxon>Fungi</taxon>
        <taxon>Dikarya</taxon>
        <taxon>Ascomycota</taxon>
        <taxon>Pezizomycotina</taxon>
        <taxon>Sordariomycetes</taxon>
        <taxon>Sordariomycetidae</taxon>
        <taxon>Diaporthales</taxon>
        <taxon>Cryphonectriaceae</taxon>
        <taxon>Cryphonectria-Endothia species complex</taxon>
        <taxon>Cryphonectria</taxon>
    </lineage>
</organism>
<dbReference type="Gene3D" id="3.30.450.20">
    <property type="entry name" value="PAS domain"/>
    <property type="match status" value="1"/>
</dbReference>
<comment type="caution">
    <text evidence="5">The sequence shown here is derived from an EMBL/GenBank/DDBJ whole genome shotgun (WGS) entry which is preliminary data.</text>
</comment>
<keyword evidence="3" id="KW-0157">Chromophore</keyword>
<dbReference type="PANTHER" id="PTHR47429:SF7">
    <property type="entry name" value="GATA-FACTOR"/>
    <property type="match status" value="1"/>
</dbReference>
<evidence type="ECO:0000256" key="2">
    <source>
        <dbReference type="ARBA" id="ARBA00022643"/>
    </source>
</evidence>
<dbReference type="RefSeq" id="XP_040772489.1">
    <property type="nucleotide sequence ID" value="XM_040915320.1"/>
</dbReference>